<dbReference type="AlphaFoldDB" id="A0A7Y9XSH9"/>
<dbReference type="PANTHER" id="PTHR24321:SF15">
    <property type="entry name" value="OXIDOREDUCTASE UCPA"/>
    <property type="match status" value="1"/>
</dbReference>
<dbReference type="Proteomes" id="UP000522081">
    <property type="component" value="Unassembled WGS sequence"/>
</dbReference>
<comment type="caution">
    <text evidence="3">The sequence shown here is derived from an EMBL/GenBank/DDBJ whole genome shotgun (WGS) entry which is preliminary data.</text>
</comment>
<evidence type="ECO:0000313" key="4">
    <source>
        <dbReference type="Proteomes" id="UP000522081"/>
    </source>
</evidence>
<name>A0A7Y9XSH9_9SPHN</name>
<dbReference type="EMBL" id="JACBZF010000001">
    <property type="protein sequence ID" value="NYH93749.1"/>
    <property type="molecule type" value="Genomic_DNA"/>
</dbReference>
<dbReference type="PRINTS" id="PR00081">
    <property type="entry name" value="GDHRDH"/>
</dbReference>
<dbReference type="FunFam" id="3.40.50.720:FF:000084">
    <property type="entry name" value="Short-chain dehydrogenase reductase"/>
    <property type="match status" value="1"/>
</dbReference>
<sequence length="260" mass="27110">MAGKLDGKVALVTGGTSGIGAGAVRRLTEDGAKVIFTGSKKEPAEALCAETGAAFESHRVQDVEGWQKLSDRIRSEYGRLDIAFANAGMEAGDGSVEDVDVDNWNRIISVNQTGVMLTIQNAIRIMKDNAEGATGSIIVNSSMNAKLAMGNFVAYSVTKAAVLALAKSSAMHCGLSGYKIRVNSILPGVVATDMILNIMNAQPDPEAARGMYEGMHPMKRMAKVEEVAALVAFLASDEAAFISGADYSIDGAATAGTMGV</sequence>
<dbReference type="PANTHER" id="PTHR24321">
    <property type="entry name" value="DEHYDROGENASES, SHORT CHAIN"/>
    <property type="match status" value="1"/>
</dbReference>
<dbReference type="InterPro" id="IPR036291">
    <property type="entry name" value="NAD(P)-bd_dom_sf"/>
</dbReference>
<accession>A0A7Y9XSH9</accession>
<evidence type="ECO:0000256" key="2">
    <source>
        <dbReference type="ARBA" id="ARBA00023002"/>
    </source>
</evidence>
<gene>
    <name evidence="3" type="ORF">FHS75_000054</name>
</gene>
<evidence type="ECO:0000256" key="1">
    <source>
        <dbReference type="ARBA" id="ARBA00006484"/>
    </source>
</evidence>
<reference evidence="3 4" key="1">
    <citation type="submission" date="2020-07" db="EMBL/GenBank/DDBJ databases">
        <title>Genomic Encyclopedia of Type Strains, Phase IV (KMG-IV): sequencing the most valuable type-strain genomes for metagenomic binning, comparative biology and taxonomic classification.</title>
        <authorList>
            <person name="Goeker M."/>
        </authorList>
    </citation>
    <scope>NUCLEOTIDE SEQUENCE [LARGE SCALE GENOMIC DNA]</scope>
    <source>
        <strain evidence="3 4">DSM 29043</strain>
    </source>
</reference>
<organism evidence="3 4">
    <name type="scientific">Novosphingobium marinum</name>
    <dbReference type="NCBI Taxonomy" id="1514948"/>
    <lineage>
        <taxon>Bacteria</taxon>
        <taxon>Pseudomonadati</taxon>
        <taxon>Pseudomonadota</taxon>
        <taxon>Alphaproteobacteria</taxon>
        <taxon>Sphingomonadales</taxon>
        <taxon>Sphingomonadaceae</taxon>
        <taxon>Novosphingobium</taxon>
    </lineage>
</organism>
<keyword evidence="4" id="KW-1185">Reference proteome</keyword>
<dbReference type="GO" id="GO:0016491">
    <property type="term" value="F:oxidoreductase activity"/>
    <property type="evidence" value="ECO:0007669"/>
    <property type="project" value="UniProtKB-KW"/>
</dbReference>
<keyword evidence="2" id="KW-0560">Oxidoreductase</keyword>
<proteinExistence type="inferred from homology"/>
<evidence type="ECO:0000313" key="3">
    <source>
        <dbReference type="EMBL" id="NYH93749.1"/>
    </source>
</evidence>
<dbReference type="Gene3D" id="3.40.50.720">
    <property type="entry name" value="NAD(P)-binding Rossmann-like Domain"/>
    <property type="match status" value="1"/>
</dbReference>
<dbReference type="InterPro" id="IPR002347">
    <property type="entry name" value="SDR_fam"/>
</dbReference>
<comment type="similarity">
    <text evidence="1">Belongs to the short-chain dehydrogenases/reductases (SDR) family.</text>
</comment>
<dbReference type="SUPFAM" id="SSF51735">
    <property type="entry name" value="NAD(P)-binding Rossmann-fold domains"/>
    <property type="match status" value="1"/>
</dbReference>
<dbReference type="Pfam" id="PF13561">
    <property type="entry name" value="adh_short_C2"/>
    <property type="match status" value="1"/>
</dbReference>
<protein>
    <submittedName>
        <fullName evidence="3">NAD(P)-dependent dehydrogenase (Short-subunit alcohol dehydrogenase family)</fullName>
    </submittedName>
</protein>